<dbReference type="PROSITE" id="PS51030">
    <property type="entry name" value="NUCLEAR_REC_DBD_2"/>
    <property type="match status" value="1"/>
</dbReference>
<gene>
    <name evidence="13" type="ORF">ACJMK2_004890</name>
</gene>
<keyword evidence="7 9" id="KW-0675">Receptor</keyword>
<sequence>MAECEPSVSMDRKHVTRAIGDSGNEEGVTKRKHWTKDQKICRVCGDKALGYNFNAMTCESCKAFFRRNALKESAQQCLFQNNCSIDVRTRRFCPYCRLKKCLDVGMKREMILDENERKVRMQKVIENRKKRSQETKLNVKEEPQSDPESAQPDQSGLASSSSTSYLTESLIHPQMSPSKETNGDSEVKGAFFSAVFNSSAYFEKGKVPIPLPNEVPQDPAMYRVLNELERIMSSQLRVSYATTLGEMFWENSELNEDSYHSADDLVNNSELAVRRLIKFIKTVEDFQVLSQEDQIAALKACVLNSLLLRSVVFYKIDRDAWITPTGEIPTSILMKTTANRRLHECHVSYCRTMKTIIQDDMTMFGLLQVIIIFNPDGKDMKNREFISNIQDKYLILLKHYLESKFTFDYGRDYNVILLQKLSDLKGLSEEHAKILLQVNPNQIEPLMLEVLNLK</sequence>
<evidence type="ECO:0000256" key="8">
    <source>
        <dbReference type="ARBA" id="ARBA00023242"/>
    </source>
</evidence>
<reference evidence="13 14" key="1">
    <citation type="submission" date="2024-11" db="EMBL/GenBank/DDBJ databases">
        <title>Chromosome-level genome assembly of the freshwater bivalve Anodonta woodiana.</title>
        <authorList>
            <person name="Chen X."/>
        </authorList>
    </citation>
    <scope>NUCLEOTIDE SEQUENCE [LARGE SCALE GENOMIC DNA]</scope>
    <source>
        <strain evidence="13">MN2024</strain>
        <tissue evidence="13">Gills</tissue>
    </source>
</reference>
<dbReference type="Gene3D" id="3.30.50.10">
    <property type="entry name" value="Erythroid Transcription Factor GATA-1, subunit A"/>
    <property type="match status" value="1"/>
</dbReference>
<dbReference type="SMART" id="SM00399">
    <property type="entry name" value="ZnF_C4"/>
    <property type="match status" value="1"/>
</dbReference>
<dbReference type="Pfam" id="PF00104">
    <property type="entry name" value="Hormone_recep"/>
    <property type="match status" value="1"/>
</dbReference>
<comment type="subcellular location">
    <subcellularLocation>
        <location evidence="9">Nucleus</location>
    </subcellularLocation>
</comment>
<dbReference type="Gene3D" id="1.10.565.10">
    <property type="entry name" value="Retinoid X Receptor"/>
    <property type="match status" value="1"/>
</dbReference>
<evidence type="ECO:0000259" key="12">
    <source>
        <dbReference type="PROSITE" id="PS51843"/>
    </source>
</evidence>
<accession>A0ABD3VP24</accession>
<proteinExistence type="inferred from homology"/>
<keyword evidence="6 9" id="KW-0804">Transcription</keyword>
<evidence type="ECO:0000313" key="14">
    <source>
        <dbReference type="Proteomes" id="UP001634394"/>
    </source>
</evidence>
<dbReference type="InterPro" id="IPR013088">
    <property type="entry name" value="Znf_NHR/GATA"/>
</dbReference>
<evidence type="ECO:0000256" key="3">
    <source>
        <dbReference type="ARBA" id="ARBA00022833"/>
    </source>
</evidence>
<evidence type="ECO:0000256" key="1">
    <source>
        <dbReference type="ARBA" id="ARBA00022723"/>
    </source>
</evidence>
<evidence type="ECO:0000313" key="13">
    <source>
        <dbReference type="EMBL" id="KAL3863116.1"/>
    </source>
</evidence>
<dbReference type="InterPro" id="IPR035500">
    <property type="entry name" value="NHR-like_dom_sf"/>
</dbReference>
<keyword evidence="3 9" id="KW-0862">Zinc</keyword>
<evidence type="ECO:0000256" key="4">
    <source>
        <dbReference type="ARBA" id="ARBA00023015"/>
    </source>
</evidence>
<dbReference type="PRINTS" id="PR00047">
    <property type="entry name" value="STROIDFINGER"/>
</dbReference>
<feature type="domain" description="Nuclear receptor" evidence="11">
    <location>
        <begin position="38"/>
        <end position="113"/>
    </location>
</feature>
<dbReference type="PANTHER" id="PTHR24082">
    <property type="entry name" value="NUCLEAR HORMONE RECEPTOR"/>
    <property type="match status" value="1"/>
</dbReference>
<evidence type="ECO:0000256" key="2">
    <source>
        <dbReference type="ARBA" id="ARBA00022771"/>
    </source>
</evidence>
<evidence type="ECO:0000256" key="5">
    <source>
        <dbReference type="ARBA" id="ARBA00023125"/>
    </source>
</evidence>
<dbReference type="PROSITE" id="PS00031">
    <property type="entry name" value="NUCLEAR_REC_DBD_1"/>
    <property type="match status" value="1"/>
</dbReference>
<dbReference type="Proteomes" id="UP001634394">
    <property type="component" value="Unassembled WGS sequence"/>
</dbReference>
<dbReference type="PROSITE" id="PS51843">
    <property type="entry name" value="NR_LBD"/>
    <property type="match status" value="1"/>
</dbReference>
<dbReference type="SUPFAM" id="SSF57716">
    <property type="entry name" value="Glucocorticoid receptor-like (DNA-binding domain)"/>
    <property type="match status" value="1"/>
</dbReference>
<evidence type="ECO:0008006" key="15">
    <source>
        <dbReference type="Google" id="ProtNLM"/>
    </source>
</evidence>
<dbReference type="EMBL" id="JBJQND010000010">
    <property type="protein sequence ID" value="KAL3863116.1"/>
    <property type="molecule type" value="Genomic_DNA"/>
</dbReference>
<evidence type="ECO:0000259" key="11">
    <source>
        <dbReference type="PROSITE" id="PS51030"/>
    </source>
</evidence>
<feature type="compositionally biased region" description="Basic and acidic residues" evidence="10">
    <location>
        <begin position="125"/>
        <end position="143"/>
    </location>
</feature>
<evidence type="ECO:0000256" key="9">
    <source>
        <dbReference type="RuleBase" id="RU004334"/>
    </source>
</evidence>
<dbReference type="SUPFAM" id="SSF48508">
    <property type="entry name" value="Nuclear receptor ligand-binding domain"/>
    <property type="match status" value="1"/>
</dbReference>
<evidence type="ECO:0000256" key="10">
    <source>
        <dbReference type="SAM" id="MobiDB-lite"/>
    </source>
</evidence>
<dbReference type="PRINTS" id="PR00398">
    <property type="entry name" value="STRDHORMONER"/>
</dbReference>
<dbReference type="SMART" id="SM00430">
    <property type="entry name" value="HOLI"/>
    <property type="match status" value="1"/>
</dbReference>
<name>A0ABD3VP24_SINWO</name>
<comment type="caution">
    <text evidence="13">The sequence shown here is derived from an EMBL/GenBank/DDBJ whole genome shotgun (WGS) entry which is preliminary data.</text>
</comment>
<evidence type="ECO:0000256" key="6">
    <source>
        <dbReference type="ARBA" id="ARBA00023163"/>
    </source>
</evidence>
<dbReference type="Pfam" id="PF00105">
    <property type="entry name" value="zf-C4"/>
    <property type="match status" value="1"/>
</dbReference>
<dbReference type="PANTHER" id="PTHR24082:SF283">
    <property type="entry name" value="NUCLEAR HORMONE RECEPTOR HR96"/>
    <property type="match status" value="1"/>
</dbReference>
<keyword evidence="5 9" id="KW-0238">DNA-binding</keyword>
<dbReference type="AlphaFoldDB" id="A0ABD3VP24"/>
<dbReference type="InterPro" id="IPR001723">
    <property type="entry name" value="Nuclear_hrmn_rcpt"/>
</dbReference>
<keyword evidence="1 9" id="KW-0479">Metal-binding</keyword>
<keyword evidence="14" id="KW-1185">Reference proteome</keyword>
<protein>
    <recommendedName>
        <fullName evidence="15">Nuclear hormone receptor HR96</fullName>
    </recommendedName>
</protein>
<keyword evidence="2 9" id="KW-0863">Zinc-finger</keyword>
<dbReference type="InterPro" id="IPR000536">
    <property type="entry name" value="Nucl_hrmn_rcpt_lig-bd"/>
</dbReference>
<dbReference type="GO" id="GO:0005634">
    <property type="term" value="C:nucleus"/>
    <property type="evidence" value="ECO:0007669"/>
    <property type="project" value="UniProtKB-SubCell"/>
</dbReference>
<dbReference type="GO" id="GO:0008270">
    <property type="term" value="F:zinc ion binding"/>
    <property type="evidence" value="ECO:0007669"/>
    <property type="project" value="UniProtKB-KW"/>
</dbReference>
<evidence type="ECO:0000256" key="7">
    <source>
        <dbReference type="ARBA" id="ARBA00023170"/>
    </source>
</evidence>
<feature type="domain" description="NR LBD" evidence="12">
    <location>
        <begin position="227"/>
        <end position="454"/>
    </location>
</feature>
<dbReference type="GO" id="GO:0003677">
    <property type="term" value="F:DNA binding"/>
    <property type="evidence" value="ECO:0007669"/>
    <property type="project" value="UniProtKB-KW"/>
</dbReference>
<dbReference type="InterPro" id="IPR001628">
    <property type="entry name" value="Znf_hrmn_rcpt"/>
</dbReference>
<dbReference type="InterPro" id="IPR050234">
    <property type="entry name" value="Nuclear_hormone_rcpt_NR1"/>
</dbReference>
<keyword evidence="4 9" id="KW-0805">Transcription regulation</keyword>
<organism evidence="13 14">
    <name type="scientific">Sinanodonta woodiana</name>
    <name type="common">Chinese pond mussel</name>
    <name type="synonym">Anodonta woodiana</name>
    <dbReference type="NCBI Taxonomy" id="1069815"/>
    <lineage>
        <taxon>Eukaryota</taxon>
        <taxon>Metazoa</taxon>
        <taxon>Spiralia</taxon>
        <taxon>Lophotrochozoa</taxon>
        <taxon>Mollusca</taxon>
        <taxon>Bivalvia</taxon>
        <taxon>Autobranchia</taxon>
        <taxon>Heteroconchia</taxon>
        <taxon>Palaeoheterodonta</taxon>
        <taxon>Unionida</taxon>
        <taxon>Unionoidea</taxon>
        <taxon>Unionidae</taxon>
        <taxon>Unioninae</taxon>
        <taxon>Sinanodonta</taxon>
    </lineage>
</organism>
<comment type="similarity">
    <text evidence="9">Belongs to the nuclear hormone receptor family.</text>
</comment>
<feature type="region of interest" description="Disordered" evidence="10">
    <location>
        <begin position="125"/>
        <end position="163"/>
    </location>
</feature>
<keyword evidence="8 9" id="KW-0539">Nucleus</keyword>